<organism evidence="1 2">
    <name type="scientific">Marinobacter salinus</name>
    <dbReference type="NCBI Taxonomy" id="1874317"/>
    <lineage>
        <taxon>Bacteria</taxon>
        <taxon>Pseudomonadati</taxon>
        <taxon>Pseudomonadota</taxon>
        <taxon>Gammaproteobacteria</taxon>
        <taxon>Pseudomonadales</taxon>
        <taxon>Marinobacteraceae</taxon>
        <taxon>Marinobacter</taxon>
    </lineage>
</organism>
<keyword evidence="2" id="KW-1185">Reference proteome</keyword>
<dbReference type="EMBL" id="CP017715">
    <property type="protein sequence ID" value="AOY87484.1"/>
    <property type="molecule type" value="Genomic_DNA"/>
</dbReference>
<accession>A0A1D9GIX8</accession>
<dbReference type="AlphaFoldDB" id="A0A1D9GIX8"/>
<proteinExistence type="predicted"/>
<protein>
    <submittedName>
        <fullName evidence="1">Uncharacterized protein</fullName>
    </submittedName>
</protein>
<name>A0A1D9GIX8_9GAMM</name>
<gene>
    <name evidence="1" type="ORF">BKP64_04425</name>
</gene>
<evidence type="ECO:0000313" key="1">
    <source>
        <dbReference type="EMBL" id="AOY87484.1"/>
    </source>
</evidence>
<evidence type="ECO:0000313" key="2">
    <source>
        <dbReference type="Proteomes" id="UP000177445"/>
    </source>
</evidence>
<dbReference type="Proteomes" id="UP000177445">
    <property type="component" value="Chromosome"/>
</dbReference>
<dbReference type="KEGG" id="msq:BKP64_04425"/>
<sequence length="94" mass="10579">MIEAPTISPENNFFRFMIVISSKLSVWQESCRTSISGKPAPEPKISSVFLKHDTCPHVVGFNLSLKNRVLGGRKIPRKDFLKKVYSFLTVASKP</sequence>
<reference evidence="1 2" key="1">
    <citation type="submission" date="2016-10" db="EMBL/GenBank/DDBJ databases">
        <title>Marinobacter salinus sp. nov., a moderately halophilic bacterium isolated from a tidal flat environment.</title>
        <authorList>
            <person name="Park S.-J."/>
        </authorList>
    </citation>
    <scope>NUCLEOTIDE SEQUENCE [LARGE SCALE GENOMIC DNA]</scope>
    <source>
        <strain evidence="1 2">Hb8</strain>
    </source>
</reference>